<dbReference type="PANTHER" id="PTHR34183:SF8">
    <property type="entry name" value="ENDOLYTIC PEPTIDOGLYCAN TRANSGLYCOSYLASE RLPA-RELATED"/>
    <property type="match status" value="1"/>
</dbReference>
<dbReference type="InterPro" id="IPR036908">
    <property type="entry name" value="RlpA-like_sf"/>
</dbReference>
<dbReference type="EMBL" id="CP000304">
    <property type="protein sequence ID" value="ABP78708.1"/>
    <property type="molecule type" value="Genomic_DNA"/>
</dbReference>
<dbReference type="SUPFAM" id="SSF50685">
    <property type="entry name" value="Barwin-like endoglucanases"/>
    <property type="match status" value="1"/>
</dbReference>
<dbReference type="KEGG" id="psa:PST_1011"/>
<evidence type="ECO:0000256" key="2">
    <source>
        <dbReference type="ARBA" id="ARBA00023316"/>
    </source>
</evidence>
<keyword evidence="1 3" id="KW-0456">Lyase</keyword>
<feature type="region of interest" description="Disordered" evidence="5">
    <location>
        <begin position="55"/>
        <end position="75"/>
    </location>
</feature>
<keyword evidence="2 3" id="KW-0961">Cell wall biogenesis/degradation</keyword>
<evidence type="ECO:0000256" key="1">
    <source>
        <dbReference type="ARBA" id="ARBA00023239"/>
    </source>
</evidence>
<dbReference type="HAMAP" id="MF_02071">
    <property type="entry name" value="RlpA"/>
    <property type="match status" value="1"/>
</dbReference>
<dbReference type="eggNOG" id="COG0797">
    <property type="taxonomic scope" value="Bacteria"/>
</dbReference>
<dbReference type="NCBIfam" id="TIGR00413">
    <property type="entry name" value="rlpA"/>
    <property type="match status" value="1"/>
</dbReference>
<dbReference type="GO" id="GO:0000270">
    <property type="term" value="P:peptidoglycan metabolic process"/>
    <property type="evidence" value="ECO:0007669"/>
    <property type="project" value="UniProtKB-UniRule"/>
</dbReference>
<evidence type="ECO:0000313" key="8">
    <source>
        <dbReference type="Proteomes" id="UP000000233"/>
    </source>
</evidence>
<dbReference type="AlphaFoldDB" id="A4VIA7"/>
<evidence type="ECO:0000259" key="6">
    <source>
        <dbReference type="Pfam" id="PF03330"/>
    </source>
</evidence>
<dbReference type="GO" id="GO:0008932">
    <property type="term" value="F:lytic endotransglycosylase activity"/>
    <property type="evidence" value="ECO:0007669"/>
    <property type="project" value="UniProtKB-UniRule"/>
</dbReference>
<gene>
    <name evidence="3" type="primary">rlpA</name>
    <name evidence="7" type="ordered locus">PST_1011</name>
</gene>
<accession>A4VIA7</accession>
<dbReference type="PANTHER" id="PTHR34183">
    <property type="entry name" value="ENDOLYTIC PEPTIDOGLYCAN TRANSGLYCOSYLASE RLPA"/>
    <property type="match status" value="1"/>
</dbReference>
<dbReference type="InterPro" id="IPR012997">
    <property type="entry name" value="RplA"/>
</dbReference>
<dbReference type="Proteomes" id="UP000000233">
    <property type="component" value="Chromosome"/>
</dbReference>
<evidence type="ECO:0000256" key="5">
    <source>
        <dbReference type="SAM" id="MobiDB-lite"/>
    </source>
</evidence>
<dbReference type="InterPro" id="IPR034718">
    <property type="entry name" value="RlpA"/>
</dbReference>
<dbReference type="Pfam" id="PF03330">
    <property type="entry name" value="DPBB_1"/>
    <property type="match status" value="1"/>
</dbReference>
<sequence>MASPHRALGAARTSPCLPRAFAARAIDPTEGFPMRLTRFTALLVLALLASGCAERQPTQPPQASPPTQERFTQSGKASYYARMHHGQRTANGETHDQNALVAAHRSLPFGTRVRVTNQQNGKQVVVRINDRGPFRRGRIIDVSRAAAAQLDMLDRGVVRVRIETLP</sequence>
<organism evidence="7 8">
    <name type="scientific">Stutzerimonas stutzeri (strain A1501)</name>
    <name type="common">Pseudomonas stutzeri</name>
    <dbReference type="NCBI Taxonomy" id="379731"/>
    <lineage>
        <taxon>Bacteria</taxon>
        <taxon>Pseudomonadati</taxon>
        <taxon>Pseudomonadota</taxon>
        <taxon>Gammaproteobacteria</taxon>
        <taxon>Pseudomonadales</taxon>
        <taxon>Pseudomonadaceae</taxon>
        <taxon>Stutzerimonas</taxon>
    </lineage>
</organism>
<dbReference type="InterPro" id="IPR009009">
    <property type="entry name" value="RlpA-like_DPBB"/>
</dbReference>
<keyword evidence="7" id="KW-0449">Lipoprotein</keyword>
<dbReference type="HOGENOM" id="CLU_042923_7_1_6"/>
<reference evidence="7 8" key="1">
    <citation type="journal article" date="2008" name="Proc. Natl. Acad. Sci. U.S.A.">
        <title>Nitrogen fixation island and rhizosphere competence traits in the genome of root-associated Pseudomonas stutzeri A1501.</title>
        <authorList>
            <person name="Yan Y."/>
            <person name="Yang J."/>
            <person name="Dou Y."/>
            <person name="Chen M."/>
            <person name="Ping S."/>
            <person name="Peng J."/>
            <person name="Lu W."/>
            <person name="Zhang W."/>
            <person name="Yao Z."/>
            <person name="Li H."/>
            <person name="Liu W."/>
            <person name="He S."/>
            <person name="Geng L."/>
            <person name="Zhang X."/>
            <person name="Yang F."/>
            <person name="Yu H."/>
            <person name="Zhan Y."/>
            <person name="Li D."/>
            <person name="Lin Z."/>
            <person name="Wang Y."/>
            <person name="Elmerich C."/>
            <person name="Lin M."/>
            <person name="Jin Q."/>
        </authorList>
    </citation>
    <scope>NUCLEOTIDE SEQUENCE [LARGE SCALE GENOMIC DNA]</scope>
    <source>
        <strain evidence="7 8">A1501</strain>
    </source>
</reference>
<dbReference type="EC" id="4.2.2.-" evidence="3"/>
<proteinExistence type="inferred from homology"/>
<evidence type="ECO:0000256" key="3">
    <source>
        <dbReference type="HAMAP-Rule" id="MF_02071"/>
    </source>
</evidence>
<dbReference type="CDD" id="cd22268">
    <property type="entry name" value="DPBB_RlpA-like"/>
    <property type="match status" value="1"/>
</dbReference>
<dbReference type="Gene3D" id="2.40.40.10">
    <property type="entry name" value="RlpA-like domain"/>
    <property type="match status" value="1"/>
</dbReference>
<dbReference type="GO" id="GO:0071555">
    <property type="term" value="P:cell wall organization"/>
    <property type="evidence" value="ECO:0007669"/>
    <property type="project" value="UniProtKB-KW"/>
</dbReference>
<evidence type="ECO:0000256" key="4">
    <source>
        <dbReference type="RuleBase" id="RU003495"/>
    </source>
</evidence>
<name>A4VIA7_STUS1</name>
<keyword evidence="8" id="KW-1185">Reference proteome</keyword>
<comment type="similarity">
    <text evidence="3 4">Belongs to the RlpA family.</text>
</comment>
<evidence type="ECO:0000313" key="7">
    <source>
        <dbReference type="EMBL" id="ABP78708.1"/>
    </source>
</evidence>
<protein>
    <recommendedName>
        <fullName evidence="3">Endolytic peptidoglycan transglycosylase RlpA</fullName>
        <ecNumber evidence="3">4.2.2.-</ecNumber>
    </recommendedName>
</protein>
<feature type="domain" description="RlpA-like protein double-psi beta-barrel" evidence="6">
    <location>
        <begin position="72"/>
        <end position="162"/>
    </location>
</feature>
<comment type="function">
    <text evidence="3">Lytic transglycosylase with a strong preference for naked glycan strands that lack stem peptides.</text>
</comment>